<evidence type="ECO:0000256" key="2">
    <source>
        <dbReference type="ARBA" id="ARBA00022857"/>
    </source>
</evidence>
<evidence type="ECO:0000256" key="1">
    <source>
        <dbReference type="ARBA" id="ARBA00006484"/>
    </source>
</evidence>
<dbReference type="EMBL" id="MU004529">
    <property type="protein sequence ID" value="KAF2648618.1"/>
    <property type="molecule type" value="Genomic_DNA"/>
</dbReference>
<dbReference type="PRINTS" id="PR00080">
    <property type="entry name" value="SDRFAMILY"/>
</dbReference>
<dbReference type="OrthoDB" id="5840532at2759"/>
<name>A0A6A6SQG2_9PLEO</name>
<protein>
    <submittedName>
        <fullName evidence="3">Oxidoreductase</fullName>
    </submittedName>
</protein>
<dbReference type="PANTHER" id="PTHR42760">
    <property type="entry name" value="SHORT-CHAIN DEHYDROGENASES/REDUCTASES FAMILY MEMBER"/>
    <property type="match status" value="1"/>
</dbReference>
<dbReference type="Gene3D" id="3.40.50.720">
    <property type="entry name" value="NAD(P)-binding Rossmann-like Domain"/>
    <property type="match status" value="1"/>
</dbReference>
<keyword evidence="4" id="KW-1185">Reference proteome</keyword>
<dbReference type="PRINTS" id="PR00081">
    <property type="entry name" value="GDHRDH"/>
</dbReference>
<accession>A0A6A6SQG2</accession>
<evidence type="ECO:0000313" key="3">
    <source>
        <dbReference type="EMBL" id="KAF2648618.1"/>
    </source>
</evidence>
<dbReference type="GO" id="GO:0016616">
    <property type="term" value="F:oxidoreductase activity, acting on the CH-OH group of donors, NAD or NADP as acceptor"/>
    <property type="evidence" value="ECO:0007669"/>
    <property type="project" value="TreeGrafter"/>
</dbReference>
<dbReference type="InterPro" id="IPR036291">
    <property type="entry name" value="NAD(P)-bd_dom_sf"/>
</dbReference>
<organism evidence="3 4">
    <name type="scientific">Lophiostoma macrostomum CBS 122681</name>
    <dbReference type="NCBI Taxonomy" id="1314788"/>
    <lineage>
        <taxon>Eukaryota</taxon>
        <taxon>Fungi</taxon>
        <taxon>Dikarya</taxon>
        <taxon>Ascomycota</taxon>
        <taxon>Pezizomycotina</taxon>
        <taxon>Dothideomycetes</taxon>
        <taxon>Pleosporomycetidae</taxon>
        <taxon>Pleosporales</taxon>
        <taxon>Lophiostomataceae</taxon>
        <taxon>Lophiostoma</taxon>
    </lineage>
</organism>
<proteinExistence type="inferred from homology"/>
<keyword evidence="2" id="KW-0521">NADP</keyword>
<comment type="similarity">
    <text evidence="1">Belongs to the short-chain dehydrogenases/reductases (SDR) family.</text>
</comment>
<dbReference type="Pfam" id="PF13561">
    <property type="entry name" value="adh_short_C2"/>
    <property type="match status" value="1"/>
</dbReference>
<dbReference type="InterPro" id="IPR002347">
    <property type="entry name" value="SDR_fam"/>
</dbReference>
<dbReference type="Proteomes" id="UP000799324">
    <property type="component" value="Unassembled WGS sequence"/>
</dbReference>
<sequence>MTLRGTALVVGGASGIGQETVFAFAEAGCKAVVVADLNNEGAEATSQQSKLYAVNPDYESFNFHVDVANENSVNEMAQNAAQALGGRIDYFVNCAGISNISPFPISDIDTAHFDRVLKVNLYGIINCMKAVSKIMQKQDPIALQASTPRSKRHPTERLSRGSIINLSSVNALVVNSGSTAYSTSKIGVISATKVAALDLAKDHIRVNAVLPGCTDTPMLNAAFEAVPELEQMCIGMTPLGRLASADEIADMIVQLCSPAASYMTGSVVVVDGGMSAMSM</sequence>
<gene>
    <name evidence="3" type="ORF">K491DRAFT_670295</name>
</gene>
<evidence type="ECO:0000313" key="4">
    <source>
        <dbReference type="Proteomes" id="UP000799324"/>
    </source>
</evidence>
<dbReference type="AlphaFoldDB" id="A0A6A6SQG2"/>
<reference evidence="3" key="1">
    <citation type="journal article" date="2020" name="Stud. Mycol.">
        <title>101 Dothideomycetes genomes: a test case for predicting lifestyles and emergence of pathogens.</title>
        <authorList>
            <person name="Haridas S."/>
            <person name="Albert R."/>
            <person name="Binder M."/>
            <person name="Bloem J."/>
            <person name="Labutti K."/>
            <person name="Salamov A."/>
            <person name="Andreopoulos B."/>
            <person name="Baker S."/>
            <person name="Barry K."/>
            <person name="Bills G."/>
            <person name="Bluhm B."/>
            <person name="Cannon C."/>
            <person name="Castanera R."/>
            <person name="Culley D."/>
            <person name="Daum C."/>
            <person name="Ezra D."/>
            <person name="Gonzalez J."/>
            <person name="Henrissat B."/>
            <person name="Kuo A."/>
            <person name="Liang C."/>
            <person name="Lipzen A."/>
            <person name="Lutzoni F."/>
            <person name="Magnuson J."/>
            <person name="Mondo S."/>
            <person name="Nolan M."/>
            <person name="Ohm R."/>
            <person name="Pangilinan J."/>
            <person name="Park H.-J."/>
            <person name="Ramirez L."/>
            <person name="Alfaro M."/>
            <person name="Sun H."/>
            <person name="Tritt A."/>
            <person name="Yoshinaga Y."/>
            <person name="Zwiers L.-H."/>
            <person name="Turgeon B."/>
            <person name="Goodwin S."/>
            <person name="Spatafora J."/>
            <person name="Crous P."/>
            <person name="Grigoriev I."/>
        </authorList>
    </citation>
    <scope>NUCLEOTIDE SEQUENCE</scope>
    <source>
        <strain evidence="3">CBS 122681</strain>
    </source>
</reference>
<dbReference type="FunFam" id="3.40.50.720:FF:000084">
    <property type="entry name" value="Short-chain dehydrogenase reductase"/>
    <property type="match status" value="1"/>
</dbReference>
<dbReference type="SUPFAM" id="SSF51735">
    <property type="entry name" value="NAD(P)-binding Rossmann-fold domains"/>
    <property type="match status" value="1"/>
</dbReference>